<feature type="transmembrane region" description="Helical" evidence="1">
    <location>
        <begin position="6"/>
        <end position="28"/>
    </location>
</feature>
<evidence type="ECO:0000313" key="2">
    <source>
        <dbReference type="EMBL" id="VAX06037.1"/>
    </source>
</evidence>
<organism evidence="2">
    <name type="scientific">hydrothermal vent metagenome</name>
    <dbReference type="NCBI Taxonomy" id="652676"/>
    <lineage>
        <taxon>unclassified sequences</taxon>
        <taxon>metagenomes</taxon>
        <taxon>ecological metagenomes</taxon>
    </lineage>
</organism>
<keyword evidence="1" id="KW-0812">Transmembrane</keyword>
<accession>A0A3B1BN02</accession>
<gene>
    <name evidence="2" type="ORF">MNBD_ALPHA03-966</name>
</gene>
<reference evidence="2" key="1">
    <citation type="submission" date="2018-06" db="EMBL/GenBank/DDBJ databases">
        <authorList>
            <person name="Zhirakovskaya E."/>
        </authorList>
    </citation>
    <scope>NUCLEOTIDE SEQUENCE</scope>
</reference>
<evidence type="ECO:0000256" key="1">
    <source>
        <dbReference type="SAM" id="Phobius"/>
    </source>
</evidence>
<keyword evidence="1" id="KW-0472">Membrane</keyword>
<sequence>MDQFAGDIAATLEIALIGAGLVIVYYALKESSRLMKAAGYIMIIGGVLGLICTGYWWFKYHQAGVFNSPANKTIHLMQHSADNTNHHFFNTNHHFFRKDQ</sequence>
<dbReference type="EMBL" id="UOFW01000151">
    <property type="protein sequence ID" value="VAX06037.1"/>
    <property type="molecule type" value="Genomic_DNA"/>
</dbReference>
<name>A0A3B1BN02_9ZZZZ</name>
<proteinExistence type="predicted"/>
<dbReference type="AlphaFoldDB" id="A0A3B1BN02"/>
<protein>
    <submittedName>
        <fullName evidence="2">Uncharacterized protein</fullName>
    </submittedName>
</protein>
<feature type="transmembrane region" description="Helical" evidence="1">
    <location>
        <begin position="40"/>
        <end position="58"/>
    </location>
</feature>
<keyword evidence="1" id="KW-1133">Transmembrane helix</keyword>